<name>A0A1F6VEC3_9BACT</name>
<proteinExistence type="predicted"/>
<reference evidence="1 2" key="1">
    <citation type="journal article" date="2016" name="Nat. Commun.">
        <title>Thousands of microbial genomes shed light on interconnected biogeochemical processes in an aquifer system.</title>
        <authorList>
            <person name="Anantharaman K."/>
            <person name="Brown C.T."/>
            <person name="Hug L.A."/>
            <person name="Sharon I."/>
            <person name="Castelle C.J."/>
            <person name="Probst A.J."/>
            <person name="Thomas B.C."/>
            <person name="Singh A."/>
            <person name="Wilkins M.J."/>
            <person name="Karaoz U."/>
            <person name="Brodie E.L."/>
            <person name="Williams K.H."/>
            <person name="Hubbard S.S."/>
            <person name="Banfield J.F."/>
        </authorList>
    </citation>
    <scope>NUCLEOTIDE SEQUENCE [LARGE SCALE GENOMIC DNA]</scope>
</reference>
<dbReference type="AlphaFoldDB" id="A0A1F6VEC3"/>
<evidence type="ECO:0000313" key="2">
    <source>
        <dbReference type="Proteomes" id="UP000178235"/>
    </source>
</evidence>
<dbReference type="EMBL" id="MFTS01000006">
    <property type="protein sequence ID" value="OGI68013.1"/>
    <property type="molecule type" value="Genomic_DNA"/>
</dbReference>
<dbReference type="Proteomes" id="UP000178235">
    <property type="component" value="Unassembled WGS sequence"/>
</dbReference>
<evidence type="ECO:0000313" key="1">
    <source>
        <dbReference type="EMBL" id="OGI68013.1"/>
    </source>
</evidence>
<accession>A0A1F6VEC3</accession>
<sequence length="216" mass="24584">MSHNVKKPALEFVRQGLTVSAYDLTVEEWYEIIEDALGAFKPHLKYFYYQEKGNCLQLSFLPVHNFMLEPAPIIVKFNGFHVSCVEMRQMIALTRLSVEDDILRASVTERHLLLSRDCEMIELTRKVTKVEHIVPCGFDLPTSNGEAITTYNLRIFFKGDLLAELAKPSVVPLGLCILGGLRQQALIAIRTKRMAADDIEKKVNKVLEMENRVTSD</sequence>
<comment type="caution">
    <text evidence="1">The sequence shown here is derived from an EMBL/GenBank/DDBJ whole genome shotgun (WGS) entry which is preliminary data.</text>
</comment>
<organism evidence="1 2">
    <name type="scientific">Candidatus Nomurabacteria bacterium RIFCSPHIGHO2_01_FULL_42_15</name>
    <dbReference type="NCBI Taxonomy" id="1801742"/>
    <lineage>
        <taxon>Bacteria</taxon>
        <taxon>Candidatus Nomuraibacteriota</taxon>
    </lineage>
</organism>
<gene>
    <name evidence="1" type="ORF">A2738_00360</name>
</gene>
<protein>
    <submittedName>
        <fullName evidence="1">Uncharacterized protein</fullName>
    </submittedName>
</protein>